<evidence type="ECO:0000259" key="2">
    <source>
        <dbReference type="PROSITE" id="PS51831"/>
    </source>
</evidence>
<keyword evidence="1" id="KW-0378">Hydrolase</keyword>
<dbReference type="SMART" id="SM00471">
    <property type="entry name" value="HDc"/>
    <property type="match status" value="1"/>
</dbReference>
<dbReference type="PANTHER" id="PTHR11373">
    <property type="entry name" value="DEOXYNUCLEOSIDE TRIPHOSPHATE TRIPHOSPHOHYDROLASE"/>
    <property type="match status" value="1"/>
</dbReference>
<dbReference type="NCBIfam" id="TIGR01353">
    <property type="entry name" value="dGTP_triPase"/>
    <property type="match status" value="1"/>
</dbReference>
<dbReference type="EMBL" id="CP065938">
    <property type="protein sequence ID" value="UWX05119.1"/>
    <property type="molecule type" value="Genomic_DNA"/>
</dbReference>
<dbReference type="InterPro" id="IPR050135">
    <property type="entry name" value="dGTPase-like"/>
</dbReference>
<dbReference type="InterPro" id="IPR006674">
    <property type="entry name" value="HD_domain"/>
</dbReference>
<dbReference type="RefSeq" id="WP_334314683.1">
    <property type="nucleotide sequence ID" value="NZ_CP065938.1"/>
</dbReference>
<dbReference type="Gene3D" id="1.10.3550.10">
    <property type="entry name" value="eoxyguanosinetriphosphate triphosphohydrolase domain-like"/>
    <property type="match status" value="1"/>
</dbReference>
<dbReference type="CDD" id="cd00077">
    <property type="entry name" value="HDc"/>
    <property type="match status" value="1"/>
</dbReference>
<dbReference type="Proteomes" id="UP001058120">
    <property type="component" value="Chromosome"/>
</dbReference>
<feature type="domain" description="HD" evidence="2">
    <location>
        <begin position="66"/>
        <end position="250"/>
    </location>
</feature>
<protein>
    <submittedName>
        <fullName evidence="3">Deoxyguanosinetriphosphate triphosphohydrolase</fullName>
    </submittedName>
</protein>
<name>A0ABY5XYZ1_9BACT</name>
<evidence type="ECO:0000313" key="4">
    <source>
        <dbReference type="Proteomes" id="UP001058120"/>
    </source>
</evidence>
<dbReference type="Gene3D" id="1.10.3410.10">
    <property type="entry name" value="putative deoxyguanosinetriphosphate triphosphohydrolase like domain"/>
    <property type="match status" value="1"/>
</dbReference>
<dbReference type="Gene3D" id="1.10.3210.10">
    <property type="entry name" value="Hypothetical protein af1432"/>
    <property type="match status" value="1"/>
</dbReference>
<gene>
    <name evidence="3" type="ORF">JBF11_06480</name>
</gene>
<keyword evidence="4" id="KW-1185">Reference proteome</keyword>
<dbReference type="InterPro" id="IPR003607">
    <property type="entry name" value="HD/PDEase_dom"/>
</dbReference>
<proteinExistence type="predicted"/>
<dbReference type="PANTHER" id="PTHR11373:SF32">
    <property type="entry name" value="DEOXYGUANOSINETRIPHOSPHATE TRIPHOSPHOHYDROLASE"/>
    <property type="match status" value="1"/>
</dbReference>
<dbReference type="PROSITE" id="PS51831">
    <property type="entry name" value="HD"/>
    <property type="match status" value="1"/>
</dbReference>
<sequence length="446" mass="51160">MRTYQNIWEKLLSPKRYGKNCVQEINKARSPFIVDHDRIIFSDSFRRLAGKTQVHPLTTNDHVHTRLAHSLEVASVGRGLGTQYGYFLAERGDLPCFTEPYHIGEIVQSACLAHDIGNPPFGHAGEYAVQDWFCAVQNEKYVSCLTHGELLDFQCFDGNAQGFRVINAVENEREQGGFRLSYPTVASVVKYPCSSYEAKEKKSKKFNYYQSEADLFAEIFTELGLLKEGHVFLRHPLSYLMEAADDICYRIIDMEDARELGILRYEEICEVLTPVWDLLNIDKERLRSMHSDRARMSYLRSLVIKVLVEDIFRVGKERYAALMQGEFLNPYMDYASEPVREYMKNAKTCFNEIILKHPQKTSLEIGSYSVYKQLLDVLVPAVHNFVGGKDLSYRETRAISLMGNHILKKKYTAYQAYLIVIDFITGMTDAYATFIANQFAGGGRMH</sequence>
<reference evidence="3" key="1">
    <citation type="submission" date="2020-12" db="EMBL/GenBank/DDBJ databases">
        <title>Taurinivorans muris gen. nov., sp. nov., fundamental and realized metabolic niche of a ubiquitous sulfidogenic bacterium in the murine intestine.</title>
        <authorList>
            <person name="Ye H."/>
            <person name="Hanson B.T."/>
            <person name="Loy A."/>
        </authorList>
    </citation>
    <scope>NUCLEOTIDE SEQUENCE</scope>
    <source>
        <strain evidence="3">LT0009</strain>
    </source>
</reference>
<organism evidence="3 4">
    <name type="scientific">Taurinivorans muris</name>
    <dbReference type="NCBI Taxonomy" id="2787751"/>
    <lineage>
        <taxon>Bacteria</taxon>
        <taxon>Pseudomonadati</taxon>
        <taxon>Thermodesulfobacteriota</taxon>
        <taxon>Desulfovibrionia</taxon>
        <taxon>Desulfovibrionales</taxon>
        <taxon>Desulfovibrionaceae</taxon>
        <taxon>Taurinivorans</taxon>
    </lineage>
</organism>
<evidence type="ECO:0000256" key="1">
    <source>
        <dbReference type="ARBA" id="ARBA00022801"/>
    </source>
</evidence>
<dbReference type="Pfam" id="PF01966">
    <property type="entry name" value="HD"/>
    <property type="match status" value="1"/>
</dbReference>
<evidence type="ECO:0000313" key="3">
    <source>
        <dbReference type="EMBL" id="UWX05119.1"/>
    </source>
</evidence>
<dbReference type="InterPro" id="IPR027432">
    <property type="entry name" value="dGTP_triphosphohydrolase_C"/>
</dbReference>
<dbReference type="NCBIfam" id="NF002205">
    <property type="entry name" value="PRK01096.1"/>
    <property type="match status" value="1"/>
</dbReference>
<dbReference type="InterPro" id="IPR023293">
    <property type="entry name" value="dGTP_triP_hydro_central_sf"/>
</dbReference>
<accession>A0ABY5XYZ1</accession>
<dbReference type="SUPFAM" id="SSF109604">
    <property type="entry name" value="HD-domain/PDEase-like"/>
    <property type="match status" value="1"/>
</dbReference>
<dbReference type="InterPro" id="IPR006261">
    <property type="entry name" value="dGTPase"/>
</dbReference>